<sequence>MQHIQSLLTTSDRGDQRAYGAIGGRTDSSLEKRNDEDGTPGEQPTERRKKDIVTPSGDNAVLSPVTLRKEASERRGYRGERSRAETDRGYVCTRGIKAEGPCVRVAPNKRGRRRFSVSVDLQKRFQPALSRPGFDRRRRRLGWRSSANRVSLLTDFI</sequence>
<accession>A0A9Q1EW68</accession>
<comment type="caution">
    <text evidence="2">The sequence shown here is derived from an EMBL/GenBank/DDBJ whole genome shotgun (WGS) entry which is preliminary data.</text>
</comment>
<dbReference type="EMBL" id="JAINUF010000012">
    <property type="protein sequence ID" value="KAJ8346126.1"/>
    <property type="molecule type" value="Genomic_DNA"/>
</dbReference>
<protein>
    <submittedName>
        <fullName evidence="2">Uncharacterized protein</fullName>
    </submittedName>
</protein>
<gene>
    <name evidence="2" type="ORF">SKAU_G00303190</name>
</gene>
<name>A0A9Q1EW68_SYNKA</name>
<reference evidence="2" key="1">
    <citation type="journal article" date="2023" name="Science">
        <title>Genome structures resolve the early diversification of teleost fishes.</title>
        <authorList>
            <person name="Parey E."/>
            <person name="Louis A."/>
            <person name="Montfort J."/>
            <person name="Bouchez O."/>
            <person name="Roques C."/>
            <person name="Iampietro C."/>
            <person name="Lluch J."/>
            <person name="Castinel A."/>
            <person name="Donnadieu C."/>
            <person name="Desvignes T."/>
            <person name="Floi Bucao C."/>
            <person name="Jouanno E."/>
            <person name="Wen M."/>
            <person name="Mejri S."/>
            <person name="Dirks R."/>
            <person name="Jansen H."/>
            <person name="Henkel C."/>
            <person name="Chen W.J."/>
            <person name="Zahm M."/>
            <person name="Cabau C."/>
            <person name="Klopp C."/>
            <person name="Thompson A.W."/>
            <person name="Robinson-Rechavi M."/>
            <person name="Braasch I."/>
            <person name="Lecointre G."/>
            <person name="Bobe J."/>
            <person name="Postlethwait J.H."/>
            <person name="Berthelot C."/>
            <person name="Roest Crollius H."/>
            <person name="Guiguen Y."/>
        </authorList>
    </citation>
    <scope>NUCLEOTIDE SEQUENCE</scope>
    <source>
        <strain evidence="2">WJC10195</strain>
    </source>
</reference>
<proteinExistence type="predicted"/>
<organism evidence="2 3">
    <name type="scientific">Synaphobranchus kaupii</name>
    <name type="common">Kaup's arrowtooth eel</name>
    <dbReference type="NCBI Taxonomy" id="118154"/>
    <lineage>
        <taxon>Eukaryota</taxon>
        <taxon>Metazoa</taxon>
        <taxon>Chordata</taxon>
        <taxon>Craniata</taxon>
        <taxon>Vertebrata</taxon>
        <taxon>Euteleostomi</taxon>
        <taxon>Actinopterygii</taxon>
        <taxon>Neopterygii</taxon>
        <taxon>Teleostei</taxon>
        <taxon>Anguilliformes</taxon>
        <taxon>Synaphobranchidae</taxon>
        <taxon>Synaphobranchus</taxon>
    </lineage>
</organism>
<feature type="compositionally biased region" description="Basic and acidic residues" evidence="1">
    <location>
        <begin position="67"/>
        <end position="86"/>
    </location>
</feature>
<feature type="region of interest" description="Disordered" evidence="1">
    <location>
        <begin position="1"/>
        <end position="86"/>
    </location>
</feature>
<evidence type="ECO:0000256" key="1">
    <source>
        <dbReference type="SAM" id="MobiDB-lite"/>
    </source>
</evidence>
<evidence type="ECO:0000313" key="2">
    <source>
        <dbReference type="EMBL" id="KAJ8346126.1"/>
    </source>
</evidence>
<keyword evidence="3" id="KW-1185">Reference proteome</keyword>
<dbReference type="Proteomes" id="UP001152622">
    <property type="component" value="Chromosome 12"/>
</dbReference>
<dbReference type="AlphaFoldDB" id="A0A9Q1EW68"/>
<feature type="compositionally biased region" description="Polar residues" evidence="1">
    <location>
        <begin position="1"/>
        <end position="11"/>
    </location>
</feature>
<evidence type="ECO:0000313" key="3">
    <source>
        <dbReference type="Proteomes" id="UP001152622"/>
    </source>
</evidence>